<dbReference type="InterPro" id="IPR040487">
    <property type="entry name" value="Peptidase_M23_N"/>
</dbReference>
<dbReference type="RefSeq" id="WP_163652857.1">
    <property type="nucleotide sequence ID" value="NZ_JAAGRN010000003.1"/>
</dbReference>
<dbReference type="PANTHER" id="PTHR21666">
    <property type="entry name" value="PEPTIDASE-RELATED"/>
    <property type="match status" value="1"/>
</dbReference>
<dbReference type="SUPFAM" id="SSF51261">
    <property type="entry name" value="Duplicated hybrid motif"/>
    <property type="match status" value="1"/>
</dbReference>
<name>A0A6B2QWY2_9BURK</name>
<sequence>MSLHHPVPGGIAVLKIDSIESVSGSPGVPAASFQGNPVLVIPGEGKQWLAIVGLALTIVPGKHTIEIKSAKGNRSIEFDVKDKKYREQRLTVKNSQHVNPNEENLARIKRELIVQNEAYKTFTPNQPSNILFDKPVNGPLSSPFGTKRFFNGEPRAPHSGLDFAVPTGTPVKAPAAGKVILTGDYFFNGLTVFVDHGQGLISMFCHLSEIDVAVGDQLRRGTVLGKVGATGRVTGAHLHWNVSLNDARIDPAIMIGQFKP</sequence>
<dbReference type="Gene3D" id="2.70.70.10">
    <property type="entry name" value="Glucose Permease (Domain IIA)"/>
    <property type="match status" value="1"/>
</dbReference>
<accession>A0A6B2QWY2</accession>
<evidence type="ECO:0000259" key="1">
    <source>
        <dbReference type="Pfam" id="PF01551"/>
    </source>
</evidence>
<dbReference type="AlphaFoldDB" id="A0A6B2QWY2"/>
<dbReference type="InterPro" id="IPR011055">
    <property type="entry name" value="Dup_hybrid_motif"/>
</dbReference>
<feature type="domain" description="Peptidase family M23 N-terminal" evidence="2">
    <location>
        <begin position="4"/>
        <end position="83"/>
    </location>
</feature>
<dbReference type="EMBL" id="JAAGRN010000003">
    <property type="protein sequence ID" value="NDY82621.1"/>
    <property type="molecule type" value="Genomic_DNA"/>
</dbReference>
<reference evidence="3" key="1">
    <citation type="submission" date="2020-02" db="EMBL/GenBank/DDBJ databases">
        <authorList>
            <person name="Chen W.-M."/>
        </authorList>
    </citation>
    <scope>NUCLEOTIDE SEQUENCE</scope>
    <source>
        <strain evidence="3">NBD-18</strain>
    </source>
</reference>
<feature type="domain" description="M23ase beta-sheet core" evidence="1">
    <location>
        <begin position="157"/>
        <end position="251"/>
    </location>
</feature>
<dbReference type="CDD" id="cd12797">
    <property type="entry name" value="M23_peptidase"/>
    <property type="match status" value="1"/>
</dbReference>
<protein>
    <submittedName>
        <fullName evidence="3">M23 family metallopeptidase</fullName>
    </submittedName>
</protein>
<dbReference type="InterPro" id="IPR050570">
    <property type="entry name" value="Cell_wall_metabolism_enzyme"/>
</dbReference>
<dbReference type="FunFam" id="2.70.70.10:FF:000019">
    <property type="entry name" value="M23 family peptidase"/>
    <property type="match status" value="1"/>
</dbReference>
<dbReference type="GO" id="GO:0004222">
    <property type="term" value="F:metalloendopeptidase activity"/>
    <property type="evidence" value="ECO:0007669"/>
    <property type="project" value="TreeGrafter"/>
</dbReference>
<comment type="caution">
    <text evidence="3">The sequence shown here is derived from an EMBL/GenBank/DDBJ whole genome shotgun (WGS) entry which is preliminary data.</text>
</comment>
<dbReference type="PANTHER" id="PTHR21666:SF285">
    <property type="entry name" value="M23 FAMILY METALLOPEPTIDASE"/>
    <property type="match status" value="1"/>
</dbReference>
<evidence type="ECO:0000313" key="3">
    <source>
        <dbReference type="EMBL" id="NDY82621.1"/>
    </source>
</evidence>
<proteinExistence type="predicted"/>
<dbReference type="Pfam" id="PF01551">
    <property type="entry name" value="Peptidase_M23"/>
    <property type="match status" value="1"/>
</dbReference>
<evidence type="ECO:0000259" key="2">
    <source>
        <dbReference type="Pfam" id="PF18421"/>
    </source>
</evidence>
<gene>
    <name evidence="3" type="ORF">G3I67_05175</name>
</gene>
<dbReference type="Pfam" id="PF18421">
    <property type="entry name" value="Peptidase_M23_N"/>
    <property type="match status" value="1"/>
</dbReference>
<organism evidence="3">
    <name type="scientific">Sheuella amnicola</name>
    <dbReference type="NCBI Taxonomy" id="2707330"/>
    <lineage>
        <taxon>Bacteria</taxon>
        <taxon>Pseudomonadati</taxon>
        <taxon>Pseudomonadota</taxon>
        <taxon>Betaproteobacteria</taxon>
        <taxon>Burkholderiales</taxon>
        <taxon>Alcaligenaceae</taxon>
        <taxon>Sheuella</taxon>
    </lineage>
</organism>
<dbReference type="InterPro" id="IPR016047">
    <property type="entry name" value="M23ase_b-sheet_dom"/>
</dbReference>
<dbReference type="Gene3D" id="2.60.40.1590">
    <property type="entry name" value="Peptidoglycan hydrolase domains"/>
    <property type="match status" value="1"/>
</dbReference>